<dbReference type="InterPro" id="IPR019253">
    <property type="entry name" value="DUF2244_TM"/>
</dbReference>
<dbReference type="AlphaFoldDB" id="A0A840XIV4"/>
<feature type="transmembrane region" description="Helical" evidence="1">
    <location>
        <begin position="27"/>
        <end position="45"/>
    </location>
</feature>
<evidence type="ECO:0000313" key="3">
    <source>
        <dbReference type="Proteomes" id="UP000562254"/>
    </source>
</evidence>
<comment type="caution">
    <text evidence="2">The sequence shown here is derived from an EMBL/GenBank/DDBJ whole genome shotgun (WGS) entry which is preliminary data.</text>
</comment>
<name>A0A840XIV4_9PROT</name>
<evidence type="ECO:0000313" key="2">
    <source>
        <dbReference type="EMBL" id="MBB5688475.1"/>
    </source>
</evidence>
<keyword evidence="1" id="KW-0812">Transmembrane</keyword>
<keyword evidence="1" id="KW-0472">Membrane</keyword>
<sequence>MAAPAEPVLFQAVCTPPRSLTPRAFRVLAGLLGLAGGVVALLFLVLGAWPVLPILGLEVGFVLALVALHARRSARTVEVVMLTPGRLSITRTDARGRREEIGLDPYWARAVHQENPAHAGVLLLESRGRSVEIGRHLTAEEKAALRRALAEALAAARRPDFDNPQLRAG</sequence>
<gene>
    <name evidence="2" type="ORF">FHS88_000585</name>
</gene>
<dbReference type="Proteomes" id="UP000562254">
    <property type="component" value="Unassembled WGS sequence"/>
</dbReference>
<dbReference type="RefSeq" id="WP_184481099.1">
    <property type="nucleotide sequence ID" value="NZ_JAAEDJ010000183.1"/>
</dbReference>
<evidence type="ECO:0000256" key="1">
    <source>
        <dbReference type="SAM" id="Phobius"/>
    </source>
</evidence>
<protein>
    <submittedName>
        <fullName evidence="2">Putative membrane protein</fullName>
    </submittedName>
</protein>
<dbReference type="EMBL" id="JACIJE010000001">
    <property type="protein sequence ID" value="MBB5688475.1"/>
    <property type="molecule type" value="Genomic_DNA"/>
</dbReference>
<feature type="transmembrane region" description="Helical" evidence="1">
    <location>
        <begin position="51"/>
        <end position="68"/>
    </location>
</feature>
<proteinExistence type="predicted"/>
<keyword evidence="3" id="KW-1185">Reference proteome</keyword>
<dbReference type="InterPro" id="IPR016990">
    <property type="entry name" value="UCP032162_TM"/>
</dbReference>
<dbReference type="Pfam" id="PF10003">
    <property type="entry name" value="DUF2244"/>
    <property type="match status" value="1"/>
</dbReference>
<reference evidence="2 3" key="1">
    <citation type="submission" date="2020-08" db="EMBL/GenBank/DDBJ databases">
        <title>Genomic Encyclopedia of Type Strains, Phase IV (KMG-IV): sequencing the most valuable type-strain genomes for metagenomic binning, comparative biology and taxonomic classification.</title>
        <authorList>
            <person name="Goeker M."/>
        </authorList>
    </citation>
    <scope>NUCLEOTIDE SEQUENCE [LARGE SCALE GENOMIC DNA]</scope>
    <source>
        <strain evidence="2 3">DSM 25895</strain>
    </source>
</reference>
<keyword evidence="1" id="KW-1133">Transmembrane helix</keyword>
<accession>A0A840XIV4</accession>
<dbReference type="PIRSF" id="PIRSF032162">
    <property type="entry name" value="UCP032162_imp"/>
    <property type="match status" value="1"/>
</dbReference>
<organism evidence="2 3">
    <name type="scientific">Neoroseomonas alkaliterrae</name>
    <dbReference type="NCBI Taxonomy" id="1452450"/>
    <lineage>
        <taxon>Bacteria</taxon>
        <taxon>Pseudomonadati</taxon>
        <taxon>Pseudomonadota</taxon>
        <taxon>Alphaproteobacteria</taxon>
        <taxon>Acetobacterales</taxon>
        <taxon>Acetobacteraceae</taxon>
        <taxon>Neoroseomonas</taxon>
    </lineage>
</organism>